<reference evidence="2" key="1">
    <citation type="submission" date="2021-11" db="EMBL/GenBank/DDBJ databases">
        <authorList>
            <consortium name="Genoscope - CEA"/>
            <person name="William W."/>
        </authorList>
    </citation>
    <scope>NUCLEOTIDE SEQUENCE</scope>
</reference>
<name>A0A8J2X002_9STRA</name>
<keyword evidence="3" id="KW-1185">Reference proteome</keyword>
<proteinExistence type="predicted"/>
<sequence>MMARQAALVAALCASTACALLAPPQRVRFMRPLKAAGLDPSSPQMQAEFEKLKDASRGFVEKELELMGIPHSADMDDMTIKLRLMEARIVMAAPAAAGPAANASPYEKLVFEKPAIKAYVDRLYNKGDINGANIFMEYINDPQQAQNRYGKEADYQAVFAKADELMAAPAFTSAKLAYSGFPMMGEDGLRGQMESIGAVKAFSVTEEDPVTGMTGTVEFEAEADAKTAVEKWDGADMGNDVMLSLKYQ</sequence>
<dbReference type="Proteomes" id="UP000789595">
    <property type="component" value="Unassembled WGS sequence"/>
</dbReference>
<organism evidence="2 3">
    <name type="scientific">Pelagomonas calceolata</name>
    <dbReference type="NCBI Taxonomy" id="35677"/>
    <lineage>
        <taxon>Eukaryota</taxon>
        <taxon>Sar</taxon>
        <taxon>Stramenopiles</taxon>
        <taxon>Ochrophyta</taxon>
        <taxon>Pelagophyceae</taxon>
        <taxon>Pelagomonadales</taxon>
        <taxon>Pelagomonadaceae</taxon>
        <taxon>Pelagomonas</taxon>
    </lineage>
</organism>
<evidence type="ECO:0000256" key="1">
    <source>
        <dbReference type="SAM" id="SignalP"/>
    </source>
</evidence>
<evidence type="ECO:0000313" key="3">
    <source>
        <dbReference type="Proteomes" id="UP000789595"/>
    </source>
</evidence>
<protein>
    <recommendedName>
        <fullName evidence="4">RRM domain-containing protein</fullName>
    </recommendedName>
</protein>
<keyword evidence="1" id="KW-0732">Signal</keyword>
<evidence type="ECO:0000313" key="2">
    <source>
        <dbReference type="EMBL" id="CAH0372955.1"/>
    </source>
</evidence>
<dbReference type="EMBL" id="CAKKNE010000004">
    <property type="protein sequence ID" value="CAH0372955.1"/>
    <property type="molecule type" value="Genomic_DNA"/>
</dbReference>
<feature type="chain" id="PRO_5035218879" description="RRM domain-containing protein" evidence="1">
    <location>
        <begin position="19"/>
        <end position="248"/>
    </location>
</feature>
<dbReference type="AlphaFoldDB" id="A0A8J2X002"/>
<dbReference type="OrthoDB" id="37983at2759"/>
<comment type="caution">
    <text evidence="2">The sequence shown here is derived from an EMBL/GenBank/DDBJ whole genome shotgun (WGS) entry which is preliminary data.</text>
</comment>
<accession>A0A8J2X002</accession>
<feature type="signal peptide" evidence="1">
    <location>
        <begin position="1"/>
        <end position="18"/>
    </location>
</feature>
<gene>
    <name evidence="2" type="ORF">PECAL_4P01170</name>
</gene>
<evidence type="ECO:0008006" key="4">
    <source>
        <dbReference type="Google" id="ProtNLM"/>
    </source>
</evidence>
<dbReference type="PROSITE" id="PS51257">
    <property type="entry name" value="PROKAR_LIPOPROTEIN"/>
    <property type="match status" value="1"/>
</dbReference>